<keyword evidence="3" id="KW-0808">Transferase</keyword>
<feature type="transmembrane region" description="Helical" evidence="1">
    <location>
        <begin position="220"/>
        <end position="238"/>
    </location>
</feature>
<dbReference type="AlphaFoldDB" id="A0A934IB65"/>
<sequence length="338" mass="36329">MTTSAVTASPVQGTRIDGLDLVRGLAVVLVMARHAFPDVAPGAGVVGVVAFFTLSGYLITGLLVQEHDRHGQVDLRRFYRRRVQRLVPPLVALLVPYTLVTALLDPLDDRASLLRDLAVAVTWTGNLPHLVPDGATFHLWTLATEEQFYLVWPALLAACLVAGRPRRALGVAMVITVAALLATAWWSAGSPEIAYALPTSWAPAFVIGAAARLLPLRRSLGVPAAAAATAGLLVLAVIPLRGHTWTYLAAGPTIALLTAVLVLAAVHWREVTAWPLSWLVALGTVSYAAYLWNYPLTLWLRPVPFGPLLAALATVVMAVLSWRLVERPLAARWARTSP</sequence>
<evidence type="ECO:0000313" key="3">
    <source>
        <dbReference type="EMBL" id="MBI9113664.1"/>
    </source>
</evidence>
<feature type="transmembrane region" description="Helical" evidence="1">
    <location>
        <begin position="147"/>
        <end position="163"/>
    </location>
</feature>
<gene>
    <name evidence="3" type="ORF">JAV76_01395</name>
</gene>
<dbReference type="GO" id="GO:0016020">
    <property type="term" value="C:membrane"/>
    <property type="evidence" value="ECO:0007669"/>
    <property type="project" value="TreeGrafter"/>
</dbReference>
<reference evidence="3" key="1">
    <citation type="submission" date="2020-12" db="EMBL/GenBank/DDBJ databases">
        <title>Sanguibacter suaedae sp. nov., isolated from Suaeda aralocaspica.</title>
        <authorList>
            <person name="Ma Q."/>
        </authorList>
    </citation>
    <scope>NUCLEOTIDE SEQUENCE</scope>
    <source>
        <strain evidence="3">YZGR15</strain>
    </source>
</reference>
<feature type="transmembrane region" description="Helical" evidence="1">
    <location>
        <begin position="39"/>
        <end position="64"/>
    </location>
</feature>
<keyword evidence="3" id="KW-0012">Acyltransferase</keyword>
<keyword evidence="1" id="KW-0472">Membrane</keyword>
<keyword evidence="1" id="KW-0812">Transmembrane</keyword>
<feature type="transmembrane region" description="Helical" evidence="1">
    <location>
        <begin position="193"/>
        <end position="213"/>
    </location>
</feature>
<comment type="caution">
    <text evidence="3">The sequence shown here is derived from an EMBL/GenBank/DDBJ whole genome shotgun (WGS) entry which is preliminary data.</text>
</comment>
<evidence type="ECO:0000313" key="4">
    <source>
        <dbReference type="Proteomes" id="UP000602087"/>
    </source>
</evidence>
<keyword evidence="4" id="KW-1185">Reference proteome</keyword>
<name>A0A934IB65_9MICO</name>
<feature type="transmembrane region" description="Helical" evidence="1">
    <location>
        <begin position="304"/>
        <end position="325"/>
    </location>
</feature>
<dbReference type="PANTHER" id="PTHR23028">
    <property type="entry name" value="ACETYLTRANSFERASE"/>
    <property type="match status" value="1"/>
</dbReference>
<dbReference type="Proteomes" id="UP000602087">
    <property type="component" value="Unassembled WGS sequence"/>
</dbReference>
<protein>
    <submittedName>
        <fullName evidence="3">Acyltransferase</fullName>
    </submittedName>
</protein>
<feature type="transmembrane region" description="Helical" evidence="1">
    <location>
        <begin position="85"/>
        <end position="104"/>
    </location>
</feature>
<dbReference type="GO" id="GO:0009103">
    <property type="term" value="P:lipopolysaccharide biosynthetic process"/>
    <property type="evidence" value="ECO:0007669"/>
    <property type="project" value="TreeGrafter"/>
</dbReference>
<keyword evidence="1" id="KW-1133">Transmembrane helix</keyword>
<organism evidence="3 4">
    <name type="scientific">Sanguibacter suaedae</name>
    <dbReference type="NCBI Taxonomy" id="2795737"/>
    <lineage>
        <taxon>Bacteria</taxon>
        <taxon>Bacillati</taxon>
        <taxon>Actinomycetota</taxon>
        <taxon>Actinomycetes</taxon>
        <taxon>Micrococcales</taxon>
        <taxon>Sanguibacteraceae</taxon>
        <taxon>Sanguibacter</taxon>
    </lineage>
</organism>
<dbReference type="RefSeq" id="WP_198732221.1">
    <property type="nucleotide sequence ID" value="NZ_JAEINH010000001.1"/>
</dbReference>
<evidence type="ECO:0000259" key="2">
    <source>
        <dbReference type="Pfam" id="PF01757"/>
    </source>
</evidence>
<dbReference type="GO" id="GO:0016747">
    <property type="term" value="F:acyltransferase activity, transferring groups other than amino-acyl groups"/>
    <property type="evidence" value="ECO:0007669"/>
    <property type="project" value="InterPro"/>
</dbReference>
<feature type="transmembrane region" description="Helical" evidence="1">
    <location>
        <begin position="273"/>
        <end position="292"/>
    </location>
</feature>
<proteinExistence type="predicted"/>
<feature type="transmembrane region" description="Helical" evidence="1">
    <location>
        <begin position="168"/>
        <end position="187"/>
    </location>
</feature>
<dbReference type="PANTHER" id="PTHR23028:SF53">
    <property type="entry name" value="ACYL_TRANSF_3 DOMAIN-CONTAINING PROTEIN"/>
    <property type="match status" value="1"/>
</dbReference>
<accession>A0A934IB65</accession>
<feature type="domain" description="Acyltransferase 3" evidence="2">
    <location>
        <begin position="17"/>
        <end position="322"/>
    </location>
</feature>
<feature type="transmembrane region" description="Helical" evidence="1">
    <location>
        <begin position="244"/>
        <end position="266"/>
    </location>
</feature>
<dbReference type="Pfam" id="PF01757">
    <property type="entry name" value="Acyl_transf_3"/>
    <property type="match status" value="1"/>
</dbReference>
<dbReference type="InterPro" id="IPR002656">
    <property type="entry name" value="Acyl_transf_3_dom"/>
</dbReference>
<evidence type="ECO:0000256" key="1">
    <source>
        <dbReference type="SAM" id="Phobius"/>
    </source>
</evidence>
<dbReference type="InterPro" id="IPR050879">
    <property type="entry name" value="Acyltransferase_3"/>
</dbReference>
<dbReference type="EMBL" id="JAEINH010000001">
    <property type="protein sequence ID" value="MBI9113664.1"/>
    <property type="molecule type" value="Genomic_DNA"/>
</dbReference>